<accession>A0AAV7QUK5</accession>
<gene>
    <name evidence="1" type="ORF">NDU88_009213</name>
</gene>
<reference evidence="1" key="1">
    <citation type="journal article" date="2022" name="bioRxiv">
        <title>Sequencing and chromosome-scale assembly of the giantPleurodeles waltlgenome.</title>
        <authorList>
            <person name="Brown T."/>
            <person name="Elewa A."/>
            <person name="Iarovenko S."/>
            <person name="Subramanian E."/>
            <person name="Araus A.J."/>
            <person name="Petzold A."/>
            <person name="Susuki M."/>
            <person name="Suzuki K.-i.T."/>
            <person name="Hayashi T."/>
            <person name="Toyoda A."/>
            <person name="Oliveira C."/>
            <person name="Osipova E."/>
            <person name="Leigh N.D."/>
            <person name="Simon A."/>
            <person name="Yun M.H."/>
        </authorList>
    </citation>
    <scope>NUCLEOTIDE SEQUENCE</scope>
    <source>
        <strain evidence="1">20211129_DDA</strain>
        <tissue evidence="1">Liver</tissue>
    </source>
</reference>
<dbReference type="Proteomes" id="UP001066276">
    <property type="component" value="Chromosome 6"/>
</dbReference>
<dbReference type="EMBL" id="JANPWB010000010">
    <property type="protein sequence ID" value="KAJ1142901.1"/>
    <property type="molecule type" value="Genomic_DNA"/>
</dbReference>
<dbReference type="AlphaFoldDB" id="A0AAV7QUK5"/>
<organism evidence="1 2">
    <name type="scientific">Pleurodeles waltl</name>
    <name type="common">Iberian ribbed newt</name>
    <dbReference type="NCBI Taxonomy" id="8319"/>
    <lineage>
        <taxon>Eukaryota</taxon>
        <taxon>Metazoa</taxon>
        <taxon>Chordata</taxon>
        <taxon>Craniata</taxon>
        <taxon>Vertebrata</taxon>
        <taxon>Euteleostomi</taxon>
        <taxon>Amphibia</taxon>
        <taxon>Batrachia</taxon>
        <taxon>Caudata</taxon>
        <taxon>Salamandroidea</taxon>
        <taxon>Salamandridae</taxon>
        <taxon>Pleurodelinae</taxon>
        <taxon>Pleurodeles</taxon>
    </lineage>
</organism>
<keyword evidence="2" id="KW-1185">Reference proteome</keyword>
<evidence type="ECO:0008006" key="3">
    <source>
        <dbReference type="Google" id="ProtNLM"/>
    </source>
</evidence>
<name>A0AAV7QUK5_PLEWA</name>
<evidence type="ECO:0000313" key="2">
    <source>
        <dbReference type="Proteomes" id="UP001066276"/>
    </source>
</evidence>
<proteinExistence type="predicted"/>
<evidence type="ECO:0000313" key="1">
    <source>
        <dbReference type="EMBL" id="KAJ1142901.1"/>
    </source>
</evidence>
<sequence length="155" mass="16313">MADHSVRLCRAGDFILAFLPSGLAAGHWLGLPSTWEAEVRLCGPGALRISLAAAARGVGQCWVWSPPRCCTAGRPGIQCSRGWLRWFGPFLFPALGSQGRGRLRLGLFSALLGGLLARPDRRVGRAAGPADDLVGGLVGRAGLCCGSARIPRLAR</sequence>
<protein>
    <recommendedName>
        <fullName evidence="3">Secreted protein</fullName>
    </recommendedName>
</protein>
<comment type="caution">
    <text evidence="1">The sequence shown here is derived from an EMBL/GenBank/DDBJ whole genome shotgun (WGS) entry which is preliminary data.</text>
</comment>